<keyword evidence="3" id="KW-0720">Serine protease</keyword>
<evidence type="ECO:0000256" key="1">
    <source>
        <dbReference type="ARBA" id="ARBA00022670"/>
    </source>
</evidence>
<dbReference type="PROSITE" id="PS50240">
    <property type="entry name" value="TRYPSIN_DOM"/>
    <property type="match status" value="1"/>
</dbReference>
<dbReference type="PRINTS" id="PR00722">
    <property type="entry name" value="CHYMOTRYPSIN"/>
</dbReference>
<keyword evidence="1" id="KW-0645">Protease</keyword>
<accession>A0ABN8YF39</accession>
<proteinExistence type="predicted"/>
<gene>
    <name evidence="7" type="ORF">MRATA1EN1_LOCUS8133</name>
</gene>
<dbReference type="Pfam" id="PF00089">
    <property type="entry name" value="Trypsin"/>
    <property type="match status" value="1"/>
</dbReference>
<dbReference type="PROSITE" id="PS00135">
    <property type="entry name" value="TRYPSIN_SER"/>
    <property type="match status" value="1"/>
</dbReference>
<dbReference type="SMART" id="SM00020">
    <property type="entry name" value="Tryp_SPc"/>
    <property type="match status" value="1"/>
</dbReference>
<dbReference type="SUPFAM" id="SSF50494">
    <property type="entry name" value="Trypsin-like serine proteases"/>
    <property type="match status" value="1"/>
</dbReference>
<evidence type="ECO:0000256" key="5">
    <source>
        <dbReference type="SAM" id="MobiDB-lite"/>
    </source>
</evidence>
<dbReference type="CDD" id="cd00190">
    <property type="entry name" value="Tryp_SPc"/>
    <property type="match status" value="1"/>
</dbReference>
<dbReference type="EMBL" id="OX459954">
    <property type="protein sequence ID" value="CAI9159171.1"/>
    <property type="molecule type" value="Genomic_DNA"/>
</dbReference>
<keyword evidence="2" id="KW-0378">Hydrolase</keyword>
<keyword evidence="4" id="KW-1015">Disulfide bond</keyword>
<feature type="compositionally biased region" description="Polar residues" evidence="5">
    <location>
        <begin position="440"/>
        <end position="452"/>
    </location>
</feature>
<name>A0ABN8YF39_RANTA</name>
<evidence type="ECO:0000256" key="4">
    <source>
        <dbReference type="ARBA" id="ARBA00023157"/>
    </source>
</evidence>
<evidence type="ECO:0000313" key="7">
    <source>
        <dbReference type="EMBL" id="CAI9159171.1"/>
    </source>
</evidence>
<dbReference type="InterPro" id="IPR001254">
    <property type="entry name" value="Trypsin_dom"/>
</dbReference>
<feature type="domain" description="Peptidase S1" evidence="6">
    <location>
        <begin position="180"/>
        <end position="421"/>
    </location>
</feature>
<dbReference type="Proteomes" id="UP001176941">
    <property type="component" value="Chromosome 18"/>
</dbReference>
<evidence type="ECO:0000256" key="2">
    <source>
        <dbReference type="ARBA" id="ARBA00022801"/>
    </source>
</evidence>
<dbReference type="InterPro" id="IPR043504">
    <property type="entry name" value="Peptidase_S1_PA_chymotrypsin"/>
</dbReference>
<organism evidence="7 8">
    <name type="scientific">Rangifer tarandus platyrhynchus</name>
    <name type="common">Svalbard reindeer</name>
    <dbReference type="NCBI Taxonomy" id="3082113"/>
    <lineage>
        <taxon>Eukaryota</taxon>
        <taxon>Metazoa</taxon>
        <taxon>Chordata</taxon>
        <taxon>Craniata</taxon>
        <taxon>Vertebrata</taxon>
        <taxon>Euteleostomi</taxon>
        <taxon>Mammalia</taxon>
        <taxon>Eutheria</taxon>
        <taxon>Laurasiatheria</taxon>
        <taxon>Artiodactyla</taxon>
        <taxon>Ruminantia</taxon>
        <taxon>Pecora</taxon>
        <taxon>Cervidae</taxon>
        <taxon>Odocoileinae</taxon>
        <taxon>Rangifer</taxon>
    </lineage>
</organism>
<reference evidence="7" key="1">
    <citation type="submission" date="2023-04" db="EMBL/GenBank/DDBJ databases">
        <authorList>
            <consortium name="ELIXIR-Norway"/>
        </authorList>
    </citation>
    <scope>NUCLEOTIDE SEQUENCE [LARGE SCALE GENOMIC DNA]</scope>
</reference>
<feature type="region of interest" description="Disordered" evidence="5">
    <location>
        <begin position="425"/>
        <end position="452"/>
    </location>
</feature>
<keyword evidence="8" id="KW-1185">Reference proteome</keyword>
<protein>
    <recommendedName>
        <fullName evidence="6">Peptidase S1 domain-containing protein</fullName>
    </recommendedName>
</protein>
<evidence type="ECO:0000259" key="6">
    <source>
        <dbReference type="PROSITE" id="PS50240"/>
    </source>
</evidence>
<dbReference type="InterPro" id="IPR009003">
    <property type="entry name" value="Peptidase_S1_PA"/>
</dbReference>
<dbReference type="InterPro" id="IPR001314">
    <property type="entry name" value="Peptidase_S1A"/>
</dbReference>
<evidence type="ECO:0000313" key="8">
    <source>
        <dbReference type="Proteomes" id="UP001176941"/>
    </source>
</evidence>
<sequence length="485" mass="51658">MVGLDDAVLEAPPLPDGTVMRWARPVTLPLFFSCSGAGVRTGTTHSQLGGLWCGAWRPRRAGPPLPWRRGQLIVPASARGWAGACLCEQAPHCLRVRGLGRSPAMGGAAGTPRGPGRPAALLWLLLAVAPLELGAPPAAAAPRPTAGDGGADIWGTTSVSVAGGRGVSAACGKPKVMGRISGGRDVEAGQWPWQASLQSRGSHVCGAVLINSRWLLSTAHCFLKKPKAPESYRVLLGSTQLYQHGPQAREVPVSRIVTHPDFEKLHPFGSDIAMLQLLSPVNFTPSIVPACLPVPGMKLPSNSPCWITGWGMLSEETPLLEPFHLQEGKVSFIENKFCNMLYGHAKGRNFSVHEDMLCAGDFSTGKSICHGDSGGPLVCDFASSWVLMGLASWGFDCRHPIYPSIFTNVTYFTDWINEIQRLTPHSEPTSALTPPPEPTSTPAQTQVPHQSLQAAGSSTLGTAVVPPQTWPLALFLLGTLRQALW</sequence>
<dbReference type="InterPro" id="IPR033116">
    <property type="entry name" value="TRYPSIN_SER"/>
</dbReference>
<dbReference type="Gene3D" id="2.40.10.10">
    <property type="entry name" value="Trypsin-like serine proteases"/>
    <property type="match status" value="1"/>
</dbReference>
<dbReference type="PANTHER" id="PTHR24252">
    <property type="entry name" value="ACROSIN-RELATED"/>
    <property type="match status" value="1"/>
</dbReference>
<dbReference type="PANTHER" id="PTHR24252:SF11">
    <property type="entry name" value="ATRIAL NATRIURETIC PEPTIDE-CONVERTING ENZYME ISOFORM X1"/>
    <property type="match status" value="1"/>
</dbReference>
<evidence type="ECO:0000256" key="3">
    <source>
        <dbReference type="ARBA" id="ARBA00022825"/>
    </source>
</evidence>